<comment type="similarity">
    <text evidence="1">Belongs to the LysR transcriptional regulatory family.</text>
</comment>
<sequence>MAANWLSSDLRCFLVLADELHFGRAAERMSVAQPVLSRRIRRLETTIGAVLFDRTSRMVALTEAGLILRDQGGRSLEQLDAAILAAGRRDPVGTAPLRVGFLSAAQALMPLVLDRWRTALDCPVQIVRAASGQQLEMLRTSRIDIGFLRPPAAVGSLAFTTIRREGIACVMPIGHPLASRQSLRLADLAGLRWVRHGTVLGTSFQQRMEMRLKREGIAMEYGVEADDTPSVTMLVAAGYGVALLPDAVLTLTPPGTVCRPIPEIRPFVRLAIARRRDDANPRIQKAIRIAAQAIQDAAVGGKGQPPARPSTALDQGRP</sequence>
<comment type="caution">
    <text evidence="7">The sequence shown here is derived from an EMBL/GenBank/DDBJ whole genome shotgun (WGS) entry which is preliminary data.</text>
</comment>
<dbReference type="InterPro" id="IPR000847">
    <property type="entry name" value="LysR_HTH_N"/>
</dbReference>
<dbReference type="PANTHER" id="PTHR30346:SF0">
    <property type="entry name" value="HCA OPERON TRANSCRIPTIONAL ACTIVATOR HCAR"/>
    <property type="match status" value="1"/>
</dbReference>
<dbReference type="OrthoDB" id="9811588at2"/>
<name>A0A3N1KPT0_9PROT</name>
<keyword evidence="4" id="KW-0804">Transcription</keyword>
<keyword evidence="3" id="KW-0238">DNA-binding</keyword>
<evidence type="ECO:0000256" key="4">
    <source>
        <dbReference type="ARBA" id="ARBA00023163"/>
    </source>
</evidence>
<dbReference type="RefSeq" id="WP_123695085.1">
    <property type="nucleotide sequence ID" value="NZ_AP019700.1"/>
</dbReference>
<evidence type="ECO:0000256" key="5">
    <source>
        <dbReference type="SAM" id="MobiDB-lite"/>
    </source>
</evidence>
<organism evidence="7 8">
    <name type="scientific">Stella humosa</name>
    <dbReference type="NCBI Taxonomy" id="94"/>
    <lineage>
        <taxon>Bacteria</taxon>
        <taxon>Pseudomonadati</taxon>
        <taxon>Pseudomonadota</taxon>
        <taxon>Alphaproteobacteria</taxon>
        <taxon>Rhodospirillales</taxon>
        <taxon>Stellaceae</taxon>
        <taxon>Stella</taxon>
    </lineage>
</organism>
<keyword evidence="8" id="KW-1185">Reference proteome</keyword>
<dbReference type="PANTHER" id="PTHR30346">
    <property type="entry name" value="TRANSCRIPTIONAL DUAL REGULATOR HCAR-RELATED"/>
    <property type="match status" value="1"/>
</dbReference>
<evidence type="ECO:0000256" key="3">
    <source>
        <dbReference type="ARBA" id="ARBA00023125"/>
    </source>
</evidence>
<dbReference type="InterPro" id="IPR005119">
    <property type="entry name" value="LysR_subst-bd"/>
</dbReference>
<dbReference type="Gene3D" id="1.10.10.10">
    <property type="entry name" value="Winged helix-like DNA-binding domain superfamily/Winged helix DNA-binding domain"/>
    <property type="match status" value="1"/>
</dbReference>
<dbReference type="Pfam" id="PF00126">
    <property type="entry name" value="HTH_1"/>
    <property type="match status" value="1"/>
</dbReference>
<dbReference type="CDD" id="cd08414">
    <property type="entry name" value="PBP2_LTTR_aromatics_like"/>
    <property type="match status" value="1"/>
</dbReference>
<accession>A0A3N1KPT0</accession>
<dbReference type="PRINTS" id="PR00039">
    <property type="entry name" value="HTHLYSR"/>
</dbReference>
<evidence type="ECO:0000259" key="6">
    <source>
        <dbReference type="PROSITE" id="PS50931"/>
    </source>
</evidence>
<dbReference type="FunFam" id="1.10.10.10:FF:000001">
    <property type="entry name" value="LysR family transcriptional regulator"/>
    <property type="match status" value="1"/>
</dbReference>
<dbReference type="PROSITE" id="PS50931">
    <property type="entry name" value="HTH_LYSR"/>
    <property type="match status" value="1"/>
</dbReference>
<reference evidence="7 8" key="1">
    <citation type="submission" date="2018-11" db="EMBL/GenBank/DDBJ databases">
        <title>Genomic Encyclopedia of Type Strains, Phase IV (KMG-IV): sequencing the most valuable type-strain genomes for metagenomic binning, comparative biology and taxonomic classification.</title>
        <authorList>
            <person name="Goeker M."/>
        </authorList>
    </citation>
    <scope>NUCLEOTIDE SEQUENCE [LARGE SCALE GENOMIC DNA]</scope>
    <source>
        <strain evidence="7 8">DSM 5900</strain>
    </source>
</reference>
<dbReference type="Pfam" id="PF03466">
    <property type="entry name" value="LysR_substrate"/>
    <property type="match status" value="1"/>
</dbReference>
<evidence type="ECO:0000256" key="1">
    <source>
        <dbReference type="ARBA" id="ARBA00009437"/>
    </source>
</evidence>
<evidence type="ECO:0000313" key="8">
    <source>
        <dbReference type="Proteomes" id="UP000278222"/>
    </source>
</evidence>
<gene>
    <name evidence="7" type="ORF">EDC65_5168</name>
</gene>
<protein>
    <submittedName>
        <fullName evidence="7">LysR family transcriptional regulator</fullName>
    </submittedName>
</protein>
<evidence type="ECO:0000313" key="7">
    <source>
        <dbReference type="EMBL" id="ROP81312.1"/>
    </source>
</evidence>
<keyword evidence="2" id="KW-0805">Transcription regulation</keyword>
<evidence type="ECO:0000256" key="2">
    <source>
        <dbReference type="ARBA" id="ARBA00023015"/>
    </source>
</evidence>
<dbReference type="SUPFAM" id="SSF53850">
    <property type="entry name" value="Periplasmic binding protein-like II"/>
    <property type="match status" value="1"/>
</dbReference>
<dbReference type="InterPro" id="IPR036388">
    <property type="entry name" value="WH-like_DNA-bd_sf"/>
</dbReference>
<dbReference type="GO" id="GO:0032993">
    <property type="term" value="C:protein-DNA complex"/>
    <property type="evidence" value="ECO:0007669"/>
    <property type="project" value="TreeGrafter"/>
</dbReference>
<proteinExistence type="inferred from homology"/>
<dbReference type="SUPFAM" id="SSF46785">
    <property type="entry name" value="Winged helix' DNA-binding domain"/>
    <property type="match status" value="1"/>
</dbReference>
<dbReference type="GO" id="GO:0003677">
    <property type="term" value="F:DNA binding"/>
    <property type="evidence" value="ECO:0007669"/>
    <property type="project" value="UniProtKB-KW"/>
</dbReference>
<dbReference type="Proteomes" id="UP000278222">
    <property type="component" value="Unassembled WGS sequence"/>
</dbReference>
<feature type="domain" description="HTH lysR-type" evidence="6">
    <location>
        <begin position="5"/>
        <end position="62"/>
    </location>
</feature>
<dbReference type="GO" id="GO:0003700">
    <property type="term" value="F:DNA-binding transcription factor activity"/>
    <property type="evidence" value="ECO:0007669"/>
    <property type="project" value="InterPro"/>
</dbReference>
<feature type="region of interest" description="Disordered" evidence="5">
    <location>
        <begin position="297"/>
        <end position="318"/>
    </location>
</feature>
<dbReference type="Gene3D" id="3.40.190.10">
    <property type="entry name" value="Periplasmic binding protein-like II"/>
    <property type="match status" value="2"/>
</dbReference>
<dbReference type="AlphaFoldDB" id="A0A3N1KPT0"/>
<dbReference type="InterPro" id="IPR036390">
    <property type="entry name" value="WH_DNA-bd_sf"/>
</dbReference>
<dbReference type="EMBL" id="RJKX01000018">
    <property type="protein sequence ID" value="ROP81312.1"/>
    <property type="molecule type" value="Genomic_DNA"/>
</dbReference>